<organism evidence="2 3">
    <name type="scientific">Lachancea mirantina</name>
    <dbReference type="NCBI Taxonomy" id="1230905"/>
    <lineage>
        <taxon>Eukaryota</taxon>
        <taxon>Fungi</taxon>
        <taxon>Dikarya</taxon>
        <taxon>Ascomycota</taxon>
        <taxon>Saccharomycotina</taxon>
        <taxon>Saccharomycetes</taxon>
        <taxon>Saccharomycetales</taxon>
        <taxon>Saccharomycetaceae</taxon>
        <taxon>Lachancea</taxon>
    </lineage>
</organism>
<sequence>MNELKSDQRSSEMSQVTGKTLAVTRDGFNSRVLWPDMIKTPENEWWFSCDDIVNKLGTDPQAAHEMKKRMEKCLMYFYVMKKQLKLFDHTYTAACVLFFRYWYVYGLPSSLPECIQLSQAILVTACKTMENNRPIDAFVKSTCEFLMKDMPPSRARQNVEKLRWDLRDKLVLYEKQILCQLGFDLDIQNPKELIEEIFGGYFRYNRDLKVSEQFRHVFPKIIQEGRNFIIQAGTQPLSLLCDGFSITVLSLVYCGLQYKSEVDNTFRFPKNFFSERFPIPVSSEQLAKLFEDYKRLEENFFDLKSNKGQKLNISREDIDSLIEEDADVSRPVDQEKNTYVYEDIKDGEVTNEFLEHIEARIQELHEKTVAQSKLSHKRPNDDLSALNEPPKKVPK</sequence>
<reference evidence="2 3" key="1">
    <citation type="submission" date="2016-03" db="EMBL/GenBank/DDBJ databases">
        <authorList>
            <person name="Devillers H."/>
        </authorList>
    </citation>
    <scope>NUCLEOTIDE SEQUENCE [LARGE SCALE GENOMIC DNA]</scope>
    <source>
        <strain evidence="2">CBS 11717</strain>
    </source>
</reference>
<dbReference type="AlphaFoldDB" id="A0A1G4IWU5"/>
<dbReference type="OrthoDB" id="25002at2759"/>
<dbReference type="STRING" id="1230905.A0A1G4IWU5"/>
<feature type="region of interest" description="Disordered" evidence="1">
    <location>
        <begin position="368"/>
        <end position="395"/>
    </location>
</feature>
<dbReference type="Gene3D" id="1.10.472.10">
    <property type="entry name" value="Cyclin-like"/>
    <property type="match status" value="1"/>
</dbReference>
<dbReference type="PANTHER" id="PTHR10026">
    <property type="entry name" value="CYCLIN"/>
    <property type="match status" value="1"/>
</dbReference>
<accession>A0A1G4IWU5</accession>
<dbReference type="GO" id="GO:0006357">
    <property type="term" value="P:regulation of transcription by RNA polymerase II"/>
    <property type="evidence" value="ECO:0007669"/>
    <property type="project" value="InterPro"/>
</dbReference>
<evidence type="ECO:0000313" key="3">
    <source>
        <dbReference type="Proteomes" id="UP000191024"/>
    </source>
</evidence>
<proteinExistence type="predicted"/>
<dbReference type="InterPro" id="IPR043198">
    <property type="entry name" value="Cyclin/Ssn8"/>
</dbReference>
<name>A0A1G4IWU5_9SACH</name>
<gene>
    <name evidence="2" type="ORF">LAMI_0B05688G</name>
</gene>
<dbReference type="InterPro" id="IPR036915">
    <property type="entry name" value="Cyclin-like_sf"/>
</dbReference>
<evidence type="ECO:0000313" key="2">
    <source>
        <dbReference type="EMBL" id="SCU81320.1"/>
    </source>
</evidence>
<dbReference type="GO" id="GO:0016538">
    <property type="term" value="F:cyclin-dependent protein serine/threonine kinase regulator activity"/>
    <property type="evidence" value="ECO:0007669"/>
    <property type="project" value="InterPro"/>
</dbReference>
<protein>
    <submittedName>
        <fullName evidence="2">LAMI_0B05688g1_1</fullName>
    </submittedName>
</protein>
<dbReference type="SUPFAM" id="SSF47954">
    <property type="entry name" value="Cyclin-like"/>
    <property type="match status" value="1"/>
</dbReference>
<keyword evidence="3" id="KW-1185">Reference proteome</keyword>
<evidence type="ECO:0000256" key="1">
    <source>
        <dbReference type="SAM" id="MobiDB-lite"/>
    </source>
</evidence>
<dbReference type="Proteomes" id="UP000191024">
    <property type="component" value="Chromosome B"/>
</dbReference>
<dbReference type="EMBL" id="LT598464">
    <property type="protein sequence ID" value="SCU81320.1"/>
    <property type="molecule type" value="Genomic_DNA"/>
</dbReference>